<keyword evidence="12" id="KW-0902">Two-component regulatory system</keyword>
<evidence type="ECO:0000256" key="6">
    <source>
        <dbReference type="ARBA" id="ARBA00022679"/>
    </source>
</evidence>
<evidence type="ECO:0000256" key="3">
    <source>
        <dbReference type="ARBA" id="ARBA00012438"/>
    </source>
</evidence>
<dbReference type="InterPro" id="IPR035965">
    <property type="entry name" value="PAS-like_dom_sf"/>
</dbReference>
<dbReference type="Gene3D" id="6.10.340.10">
    <property type="match status" value="1"/>
</dbReference>
<dbReference type="Proteomes" id="UP000199608">
    <property type="component" value="Unassembled WGS sequence"/>
</dbReference>
<keyword evidence="11 14" id="KW-1133">Transmembrane helix</keyword>
<feature type="transmembrane region" description="Helical" evidence="14">
    <location>
        <begin position="178"/>
        <end position="196"/>
    </location>
</feature>
<feature type="transmembrane region" description="Helical" evidence="14">
    <location>
        <begin position="18"/>
        <end position="41"/>
    </location>
</feature>
<name>A0A1H2HX80_9BACT</name>
<evidence type="ECO:0000313" key="17">
    <source>
        <dbReference type="EMBL" id="SDU36477.1"/>
    </source>
</evidence>
<evidence type="ECO:0000256" key="12">
    <source>
        <dbReference type="ARBA" id="ARBA00023012"/>
    </source>
</evidence>
<keyword evidence="18" id="KW-1185">Reference proteome</keyword>
<dbReference type="Pfam" id="PF13426">
    <property type="entry name" value="PAS_9"/>
    <property type="match status" value="1"/>
</dbReference>
<dbReference type="PANTHER" id="PTHR43065">
    <property type="entry name" value="SENSOR HISTIDINE KINASE"/>
    <property type="match status" value="1"/>
</dbReference>
<dbReference type="GO" id="GO:0005524">
    <property type="term" value="F:ATP binding"/>
    <property type="evidence" value="ECO:0007669"/>
    <property type="project" value="UniProtKB-KW"/>
</dbReference>
<dbReference type="GO" id="GO:0000155">
    <property type="term" value="F:phosphorelay sensor kinase activity"/>
    <property type="evidence" value="ECO:0007669"/>
    <property type="project" value="InterPro"/>
</dbReference>
<dbReference type="InterPro" id="IPR004358">
    <property type="entry name" value="Sig_transdc_His_kin-like_C"/>
</dbReference>
<evidence type="ECO:0000313" key="18">
    <source>
        <dbReference type="Proteomes" id="UP000199608"/>
    </source>
</evidence>
<keyword evidence="13 14" id="KW-0472">Membrane</keyword>
<reference evidence="18" key="1">
    <citation type="submission" date="2016-10" db="EMBL/GenBank/DDBJ databases">
        <authorList>
            <person name="Varghese N."/>
            <person name="Submissions S."/>
        </authorList>
    </citation>
    <scope>NUCLEOTIDE SEQUENCE [LARGE SCALE GENOMIC DNA]</scope>
    <source>
        <strain evidence="18">DSM 3384</strain>
    </source>
</reference>
<comment type="subcellular location">
    <subcellularLocation>
        <location evidence="2">Cell membrane</location>
        <topology evidence="2">Multi-pass membrane protein</topology>
    </subcellularLocation>
</comment>
<dbReference type="InterPro" id="IPR003594">
    <property type="entry name" value="HATPase_dom"/>
</dbReference>
<dbReference type="InterPro" id="IPR033463">
    <property type="entry name" value="sCache_3"/>
</dbReference>
<evidence type="ECO:0000256" key="2">
    <source>
        <dbReference type="ARBA" id="ARBA00004651"/>
    </source>
</evidence>
<dbReference type="RefSeq" id="WP_245743111.1">
    <property type="nucleotide sequence ID" value="NZ_FNLL01000007.1"/>
</dbReference>
<feature type="domain" description="Histidine kinase" evidence="15">
    <location>
        <begin position="451"/>
        <end position="674"/>
    </location>
</feature>
<dbReference type="GO" id="GO:0005886">
    <property type="term" value="C:plasma membrane"/>
    <property type="evidence" value="ECO:0007669"/>
    <property type="project" value="UniProtKB-SubCell"/>
</dbReference>
<dbReference type="InterPro" id="IPR003661">
    <property type="entry name" value="HisK_dim/P_dom"/>
</dbReference>
<feature type="domain" description="PAS" evidence="16">
    <location>
        <begin position="313"/>
        <end position="359"/>
    </location>
</feature>
<dbReference type="SMART" id="SM00387">
    <property type="entry name" value="HATPase_c"/>
    <property type="match status" value="1"/>
</dbReference>
<dbReference type="PROSITE" id="PS50109">
    <property type="entry name" value="HIS_KIN"/>
    <property type="match status" value="1"/>
</dbReference>
<evidence type="ECO:0000259" key="16">
    <source>
        <dbReference type="PROSITE" id="PS50112"/>
    </source>
</evidence>
<dbReference type="InterPro" id="IPR036097">
    <property type="entry name" value="HisK_dim/P_sf"/>
</dbReference>
<dbReference type="Gene3D" id="1.10.287.130">
    <property type="match status" value="1"/>
</dbReference>
<evidence type="ECO:0000256" key="13">
    <source>
        <dbReference type="ARBA" id="ARBA00023136"/>
    </source>
</evidence>
<keyword evidence="8" id="KW-0547">Nucleotide-binding</keyword>
<dbReference type="SUPFAM" id="SSF55785">
    <property type="entry name" value="PYP-like sensor domain (PAS domain)"/>
    <property type="match status" value="1"/>
</dbReference>
<dbReference type="InterPro" id="IPR036890">
    <property type="entry name" value="HATPase_C_sf"/>
</dbReference>
<dbReference type="Pfam" id="PF17203">
    <property type="entry name" value="sCache_3_2"/>
    <property type="match status" value="1"/>
</dbReference>
<dbReference type="SUPFAM" id="SSF55874">
    <property type="entry name" value="ATPase domain of HSP90 chaperone/DNA topoisomerase II/histidine kinase"/>
    <property type="match status" value="1"/>
</dbReference>
<dbReference type="Pfam" id="PF00512">
    <property type="entry name" value="HisKA"/>
    <property type="match status" value="1"/>
</dbReference>
<keyword evidence="7 14" id="KW-0812">Transmembrane</keyword>
<keyword evidence="6" id="KW-0808">Transferase</keyword>
<dbReference type="CDD" id="cd00082">
    <property type="entry name" value="HisKA"/>
    <property type="match status" value="1"/>
</dbReference>
<dbReference type="Gene3D" id="3.30.450.20">
    <property type="entry name" value="PAS domain"/>
    <property type="match status" value="1"/>
</dbReference>
<dbReference type="SMART" id="SM00091">
    <property type="entry name" value="PAS"/>
    <property type="match status" value="1"/>
</dbReference>
<dbReference type="Gene3D" id="3.30.565.10">
    <property type="entry name" value="Histidine kinase-like ATPase, C-terminal domain"/>
    <property type="match status" value="1"/>
</dbReference>
<evidence type="ECO:0000256" key="7">
    <source>
        <dbReference type="ARBA" id="ARBA00022692"/>
    </source>
</evidence>
<dbReference type="InterPro" id="IPR000014">
    <property type="entry name" value="PAS"/>
</dbReference>
<dbReference type="EMBL" id="FNLL01000007">
    <property type="protein sequence ID" value="SDU36477.1"/>
    <property type="molecule type" value="Genomic_DNA"/>
</dbReference>
<dbReference type="SUPFAM" id="SSF47384">
    <property type="entry name" value="Homodimeric domain of signal transducing histidine kinase"/>
    <property type="match status" value="1"/>
</dbReference>
<sequence length="674" mass="75747">MVRRLINSLKNTNLKNKIFFFTTTVILLISVLIALFTRWVLISSLTSELKERGLGIGHSIAESSRGYILTEDIPELISLIFDARLGVRKHLMGYVYITDKQDKILAHTFTTDFPAELLNVNPVGPEKSYDVKLLRLDGKYVYDVVVPVTEGIYRIGSVHVGLKKQHIDQLIGKLRTTFLGFVSAVTILFFIISHHLSKYITRPITELIKVSDEISRGNFDITHTLSSQIKCWEYERCRQTDCPAYGRDDIPCWYVDGTLGAGGVADKFPDKQEQCDKCSVYCTGVKDEVRQLSNSFMNMTNRIMDSQAKLKDSDNKYRSLFAGGPNPIFVLDRETLSILSANPSAEETYEYTKEELIGKIFTDLGSLELDKVHQADFQAQHAGKITTVGSKVQCKKKGGGLLYVNVHACPVRYQDKDALILATTDITEMVEKDNQLIQASKMTTLGEMSAGIAHELNQPLNAIKMGNEFIEMMIEKKEKIPDKDLLQIVREVSSQVDRAVDIIRRLRDFGRKADFTKEKVNINKPVQDVIDIIGRQLRLQNIDIQLKIDDDIPPILAHRNRIEQVIFNLITNARDAINQKLETGVPDDDNRILIETYARDDQVLVAVSDTGIGIDIALNERIFEAFFTTKKMGEGMGLGLSISSGIVEDYGGKINIESFQGQGTTFRLSFPAAT</sequence>
<evidence type="ECO:0000256" key="4">
    <source>
        <dbReference type="ARBA" id="ARBA00022475"/>
    </source>
</evidence>
<evidence type="ECO:0000256" key="10">
    <source>
        <dbReference type="ARBA" id="ARBA00022840"/>
    </source>
</evidence>
<evidence type="ECO:0000256" key="14">
    <source>
        <dbReference type="SAM" id="Phobius"/>
    </source>
</evidence>
<dbReference type="InterPro" id="IPR005467">
    <property type="entry name" value="His_kinase_dom"/>
</dbReference>
<evidence type="ECO:0000256" key="9">
    <source>
        <dbReference type="ARBA" id="ARBA00022777"/>
    </source>
</evidence>
<gene>
    <name evidence="17" type="ORF">SAMN04487931_107100</name>
</gene>
<dbReference type="NCBIfam" id="TIGR00229">
    <property type="entry name" value="sensory_box"/>
    <property type="match status" value="1"/>
</dbReference>
<accession>A0A1H2HX80</accession>
<dbReference type="SMART" id="SM00388">
    <property type="entry name" value="HisKA"/>
    <property type="match status" value="1"/>
</dbReference>
<protein>
    <recommendedName>
        <fullName evidence="3">histidine kinase</fullName>
        <ecNumber evidence="3">2.7.13.3</ecNumber>
    </recommendedName>
</protein>
<dbReference type="AlphaFoldDB" id="A0A1H2HX80"/>
<evidence type="ECO:0000256" key="8">
    <source>
        <dbReference type="ARBA" id="ARBA00022741"/>
    </source>
</evidence>
<evidence type="ECO:0000259" key="15">
    <source>
        <dbReference type="PROSITE" id="PS50109"/>
    </source>
</evidence>
<dbReference type="PANTHER" id="PTHR43065:SF46">
    <property type="entry name" value="C4-DICARBOXYLATE TRANSPORT SENSOR PROTEIN DCTB"/>
    <property type="match status" value="1"/>
</dbReference>
<evidence type="ECO:0000256" key="11">
    <source>
        <dbReference type="ARBA" id="ARBA00022989"/>
    </source>
</evidence>
<dbReference type="EC" id="2.7.13.3" evidence="3"/>
<keyword evidence="4" id="KW-1003">Cell membrane</keyword>
<dbReference type="Pfam" id="PF02518">
    <property type="entry name" value="HATPase_c"/>
    <property type="match status" value="1"/>
</dbReference>
<dbReference type="PROSITE" id="PS50112">
    <property type="entry name" value="PAS"/>
    <property type="match status" value="1"/>
</dbReference>
<organism evidence="17 18">
    <name type="scientific">Desulfobacula phenolica</name>
    <dbReference type="NCBI Taxonomy" id="90732"/>
    <lineage>
        <taxon>Bacteria</taxon>
        <taxon>Pseudomonadati</taxon>
        <taxon>Thermodesulfobacteriota</taxon>
        <taxon>Desulfobacteria</taxon>
        <taxon>Desulfobacterales</taxon>
        <taxon>Desulfobacteraceae</taxon>
        <taxon>Desulfobacula</taxon>
    </lineage>
</organism>
<comment type="catalytic activity">
    <reaction evidence="1">
        <text>ATP + protein L-histidine = ADP + protein N-phospho-L-histidine.</text>
        <dbReference type="EC" id="2.7.13.3"/>
    </reaction>
</comment>
<dbReference type="PRINTS" id="PR00344">
    <property type="entry name" value="BCTRLSENSOR"/>
</dbReference>
<keyword evidence="9" id="KW-0418">Kinase</keyword>
<evidence type="ECO:0000256" key="1">
    <source>
        <dbReference type="ARBA" id="ARBA00000085"/>
    </source>
</evidence>
<evidence type="ECO:0000256" key="5">
    <source>
        <dbReference type="ARBA" id="ARBA00022553"/>
    </source>
</evidence>
<proteinExistence type="predicted"/>
<keyword evidence="10" id="KW-0067">ATP-binding</keyword>
<keyword evidence="5" id="KW-0597">Phosphoprotein</keyword>